<sequence length="271" mass="29745">MTSSMGALAEAAEAGVPAFEVWGWTMLARGARNEKDLLEWPEGKNEALELRSQELASESRSKHNASITLTQEIFQSVLLSGPVWRVAQEESWGRLELTFRVALLSCSPRSRNHSSCISSVIRCDPEPSLIDEKGNRASKALMLKLTTGANHPQAFRRALSTQKMNSRCIGPRGGPWLRTLRPPGMSREGKRGFLSNGTADPLALDTHFRMSGTRSADPGRHQDAPGGLICKSCFNYLEMISSVALKPKRLGLPPLVENHKAAVTRSRKGEN</sequence>
<accession>A0A836D623</accession>
<gene>
    <name evidence="2" type="ORF">JEQ12_015224</name>
</gene>
<evidence type="ECO:0000256" key="1">
    <source>
        <dbReference type="SAM" id="MobiDB-lite"/>
    </source>
</evidence>
<evidence type="ECO:0000313" key="3">
    <source>
        <dbReference type="Proteomes" id="UP000664991"/>
    </source>
</evidence>
<organism evidence="2 3">
    <name type="scientific">Ovis aries</name>
    <name type="common">Sheep</name>
    <dbReference type="NCBI Taxonomy" id="9940"/>
    <lineage>
        <taxon>Eukaryota</taxon>
        <taxon>Metazoa</taxon>
        <taxon>Chordata</taxon>
        <taxon>Craniata</taxon>
        <taxon>Vertebrata</taxon>
        <taxon>Euteleostomi</taxon>
        <taxon>Mammalia</taxon>
        <taxon>Eutheria</taxon>
        <taxon>Laurasiatheria</taxon>
        <taxon>Artiodactyla</taxon>
        <taxon>Ruminantia</taxon>
        <taxon>Pecora</taxon>
        <taxon>Bovidae</taxon>
        <taxon>Caprinae</taxon>
        <taxon>Ovis</taxon>
    </lineage>
</organism>
<evidence type="ECO:0000313" key="2">
    <source>
        <dbReference type="EMBL" id="KAG5212795.1"/>
    </source>
</evidence>
<dbReference type="AlphaFoldDB" id="A0A836D623"/>
<reference evidence="2 3" key="1">
    <citation type="submission" date="2020-12" db="EMBL/GenBank/DDBJ databases">
        <title>De novo assembly of Tibetan sheep genome.</title>
        <authorList>
            <person name="Li X."/>
        </authorList>
    </citation>
    <scope>NUCLEOTIDE SEQUENCE [LARGE SCALE GENOMIC DNA]</scope>
    <source>
        <tissue evidence="2">Heart</tissue>
    </source>
</reference>
<proteinExistence type="predicted"/>
<protein>
    <submittedName>
        <fullName evidence="2">Uncharacterized protein</fullName>
    </submittedName>
</protein>
<comment type="caution">
    <text evidence="2">The sequence shown here is derived from an EMBL/GenBank/DDBJ whole genome shotgun (WGS) entry which is preliminary data.</text>
</comment>
<name>A0A836D623_SHEEP</name>
<feature type="region of interest" description="Disordered" evidence="1">
    <location>
        <begin position="171"/>
        <end position="196"/>
    </location>
</feature>
<dbReference type="EMBL" id="JAEMGP010000003">
    <property type="protein sequence ID" value="KAG5212795.1"/>
    <property type="molecule type" value="Genomic_DNA"/>
</dbReference>
<dbReference type="Proteomes" id="UP000664991">
    <property type="component" value="Unassembled WGS sequence"/>
</dbReference>